<reference evidence="3 4" key="1">
    <citation type="submission" date="2019-06" db="EMBL/GenBank/DDBJ databases">
        <title>Enrichment of Autotrophic Halophilic Microorganisms from Red Sea Brine Pool Using Microbial Electrosynthesis System.</title>
        <authorList>
            <person name="Alqahtani M.F."/>
            <person name="Bajracharya S."/>
            <person name="Katuri K.P."/>
            <person name="Ali M."/>
            <person name="Saikaly P.E."/>
        </authorList>
    </citation>
    <scope>NUCLEOTIDE SEQUENCE [LARGE SCALE GENOMIC DNA]</scope>
    <source>
        <strain evidence="3">MES6</strain>
    </source>
</reference>
<dbReference type="InterPro" id="IPR029055">
    <property type="entry name" value="Ntn_hydrolases_N"/>
</dbReference>
<evidence type="ECO:0000256" key="1">
    <source>
        <dbReference type="ARBA" id="ARBA00022962"/>
    </source>
</evidence>
<dbReference type="InterPro" id="IPR052373">
    <property type="entry name" value="Gamma-glu_amide_hydrolase"/>
</dbReference>
<keyword evidence="3" id="KW-0808">Transferase</keyword>
<dbReference type="EMBL" id="VENJ01000031">
    <property type="protein sequence ID" value="MTJ05919.1"/>
    <property type="molecule type" value="Genomic_DNA"/>
</dbReference>
<feature type="domain" description="Glutamine amidotransferase type-2" evidence="2">
    <location>
        <begin position="2"/>
        <end position="245"/>
    </location>
</feature>
<dbReference type="Proteomes" id="UP000483078">
    <property type="component" value="Unassembled WGS sequence"/>
</dbReference>
<dbReference type="CDD" id="cd01908">
    <property type="entry name" value="YafJ"/>
    <property type="match status" value="1"/>
</dbReference>
<dbReference type="InterPro" id="IPR017932">
    <property type="entry name" value="GATase_2_dom"/>
</dbReference>
<accession>A0A7C9LMY1</accession>
<keyword evidence="1 3" id="KW-0315">Glutamine amidotransferase</keyword>
<dbReference type="InterPro" id="IPR026869">
    <property type="entry name" value="EgtC-like"/>
</dbReference>
<evidence type="ECO:0000259" key="2">
    <source>
        <dbReference type="PROSITE" id="PS51278"/>
    </source>
</evidence>
<dbReference type="RefSeq" id="WP_273251086.1">
    <property type="nucleotide sequence ID" value="NZ_VENJ01000031.1"/>
</dbReference>
<dbReference type="GO" id="GO:0016740">
    <property type="term" value="F:transferase activity"/>
    <property type="evidence" value="ECO:0007669"/>
    <property type="project" value="UniProtKB-KW"/>
</dbReference>
<sequence length="260" mass="28506">MCRFLAWTGAARHLDEFVFKGDQCLVAQSRHALIGKTPLNGDGFGLAWYTDRGTPCIYKDLNPAWSDSNLKQIAYHTKAQLFLAHVRASTSMAVSRNNSHPFGVGPWCFMHNGQVGGHLRIRQALDAMIPADLYERRNGATDSEAIFLIAAGGGLDREPVAAMARAVGRVETLARENGETPFMRFAACWTDGKRVFAARYASDRFAPSLYYKVQQGGVIICSEPLAEAETWIEVPPGSAIETDGKALKCHEFAPMSLQPA</sequence>
<proteinExistence type="predicted"/>
<dbReference type="PROSITE" id="PS51278">
    <property type="entry name" value="GATASE_TYPE_2"/>
    <property type="match status" value="1"/>
</dbReference>
<comment type="caution">
    <text evidence="3">The sequence shown here is derived from an EMBL/GenBank/DDBJ whole genome shotgun (WGS) entry which is preliminary data.</text>
</comment>
<dbReference type="Gene3D" id="3.60.20.10">
    <property type="entry name" value="Glutamine Phosphoribosylpyrophosphate, subunit 1, domain 1"/>
    <property type="match status" value="1"/>
</dbReference>
<dbReference type="AlphaFoldDB" id="A0A7C9LMY1"/>
<protein>
    <submittedName>
        <fullName evidence="3">Class II glutamine amidotransferase</fullName>
    </submittedName>
</protein>
<evidence type="ECO:0000313" key="4">
    <source>
        <dbReference type="Proteomes" id="UP000483078"/>
    </source>
</evidence>
<dbReference type="PANTHER" id="PTHR43187">
    <property type="entry name" value="GLUTAMINE AMIDOTRANSFERASE DUG3-RELATED"/>
    <property type="match status" value="1"/>
</dbReference>
<organism evidence="3 4">
    <name type="scientific">Sediminimonas qiaohouensis</name>
    <dbReference type="NCBI Taxonomy" id="552061"/>
    <lineage>
        <taxon>Bacteria</taxon>
        <taxon>Pseudomonadati</taxon>
        <taxon>Pseudomonadota</taxon>
        <taxon>Alphaproteobacteria</taxon>
        <taxon>Rhodobacterales</taxon>
        <taxon>Roseobacteraceae</taxon>
        <taxon>Sediminimonas</taxon>
    </lineage>
</organism>
<dbReference type="SUPFAM" id="SSF56235">
    <property type="entry name" value="N-terminal nucleophile aminohydrolases (Ntn hydrolases)"/>
    <property type="match status" value="1"/>
</dbReference>
<evidence type="ECO:0000313" key="3">
    <source>
        <dbReference type="EMBL" id="MTJ05919.1"/>
    </source>
</evidence>
<dbReference type="Pfam" id="PF13230">
    <property type="entry name" value="GATase_4"/>
    <property type="match status" value="1"/>
</dbReference>
<name>A0A7C9LMY1_9RHOB</name>
<gene>
    <name evidence="3" type="ORF">FH759_14725</name>
</gene>
<dbReference type="PANTHER" id="PTHR43187:SF1">
    <property type="entry name" value="GLUTAMINE AMIDOTRANSFERASE DUG3-RELATED"/>
    <property type="match status" value="1"/>
</dbReference>